<evidence type="ECO:0000256" key="3">
    <source>
        <dbReference type="ARBA" id="ARBA00023163"/>
    </source>
</evidence>
<evidence type="ECO:0000313" key="6">
    <source>
        <dbReference type="EMBL" id="UXN67808.1"/>
    </source>
</evidence>
<evidence type="ECO:0000256" key="1">
    <source>
        <dbReference type="ARBA" id="ARBA00023015"/>
    </source>
</evidence>
<evidence type="ECO:0000256" key="4">
    <source>
        <dbReference type="PROSITE-ProRule" id="PRU00335"/>
    </source>
</evidence>
<dbReference type="PRINTS" id="PR00455">
    <property type="entry name" value="HTHTETR"/>
</dbReference>
<dbReference type="PROSITE" id="PS50977">
    <property type="entry name" value="HTH_TETR_2"/>
    <property type="match status" value="1"/>
</dbReference>
<dbReference type="InterPro" id="IPR009057">
    <property type="entry name" value="Homeodomain-like_sf"/>
</dbReference>
<dbReference type="EMBL" id="CP104964">
    <property type="protein sequence ID" value="UXN67808.1"/>
    <property type="molecule type" value="Genomic_DNA"/>
</dbReference>
<dbReference type="Gene3D" id="1.10.357.10">
    <property type="entry name" value="Tetracycline Repressor, domain 2"/>
    <property type="match status" value="1"/>
</dbReference>
<dbReference type="InterPro" id="IPR050109">
    <property type="entry name" value="HTH-type_TetR-like_transc_reg"/>
</dbReference>
<dbReference type="PANTHER" id="PTHR30055">
    <property type="entry name" value="HTH-TYPE TRANSCRIPTIONAL REGULATOR RUTR"/>
    <property type="match status" value="1"/>
</dbReference>
<organism evidence="6 7">
    <name type="scientific">Devosia neptuniae</name>
    <dbReference type="NCBI Taxonomy" id="191302"/>
    <lineage>
        <taxon>Bacteria</taxon>
        <taxon>Pseudomonadati</taxon>
        <taxon>Pseudomonadota</taxon>
        <taxon>Alphaproteobacteria</taxon>
        <taxon>Hyphomicrobiales</taxon>
        <taxon>Devosiaceae</taxon>
        <taxon>Devosia</taxon>
    </lineage>
</organism>
<keyword evidence="7" id="KW-1185">Reference proteome</keyword>
<accession>A0ABY6C7E7</accession>
<protein>
    <submittedName>
        <fullName evidence="6">TetR/AcrR family transcriptional regulator</fullName>
    </submittedName>
</protein>
<keyword evidence="1" id="KW-0805">Transcription regulation</keyword>
<name>A0ABY6C7E7_9HYPH</name>
<gene>
    <name evidence="6" type="ORF">N8A98_01735</name>
</gene>
<dbReference type="Proteomes" id="UP001061862">
    <property type="component" value="Plasmid p_unnamed1"/>
</dbReference>
<reference evidence="6 7" key="1">
    <citation type="submission" date="2022-09" db="EMBL/GenBank/DDBJ databases">
        <title>Interaction between co-microsymbionts with complementary sets of symbiotic genes in legume-rhizobium systems.</title>
        <authorList>
            <person name="Safronova V."/>
            <person name="Sazanova A."/>
            <person name="Afonin A."/>
            <person name="Chirak E."/>
        </authorList>
    </citation>
    <scope>NUCLEOTIDE SEQUENCE [LARGE SCALE GENOMIC DNA]</scope>
    <source>
        <strain evidence="6 7">A18/4-1</strain>
        <plasmid evidence="6 7">p_unnamed1</plasmid>
    </source>
</reference>
<dbReference type="SUPFAM" id="SSF46689">
    <property type="entry name" value="Homeodomain-like"/>
    <property type="match status" value="1"/>
</dbReference>
<sequence>MDISRHAAKLFLERGVAGTSGDDIAAAAGLSARTIWRYFRSKESCVEPLFAKSMTDFCEQLRAWPKDISIEEQFAKTFALETKTDQEIADGFLIVRLVAKLAEEPELQTSWLMSRHQSEPDLALIIADRLGRSSQDFDIRLCAAAVASAIRVIDETVSFAAIVHKQTFSTAELVEQMAAAIRRISPIPFCDPVASDVFGRSGGSRRS</sequence>
<keyword evidence="6" id="KW-0614">Plasmid</keyword>
<dbReference type="PANTHER" id="PTHR30055:SF234">
    <property type="entry name" value="HTH-TYPE TRANSCRIPTIONAL REGULATOR BETI"/>
    <property type="match status" value="1"/>
</dbReference>
<dbReference type="Pfam" id="PF00440">
    <property type="entry name" value="TetR_N"/>
    <property type="match status" value="1"/>
</dbReference>
<feature type="domain" description="HTH tetR-type" evidence="5">
    <location>
        <begin position="1"/>
        <end position="57"/>
    </location>
</feature>
<evidence type="ECO:0000259" key="5">
    <source>
        <dbReference type="PROSITE" id="PS50977"/>
    </source>
</evidence>
<dbReference type="RefSeq" id="WP_262165282.1">
    <property type="nucleotide sequence ID" value="NZ_CP104964.1"/>
</dbReference>
<dbReference type="InterPro" id="IPR001647">
    <property type="entry name" value="HTH_TetR"/>
</dbReference>
<keyword evidence="2 4" id="KW-0238">DNA-binding</keyword>
<proteinExistence type="predicted"/>
<geneLocation type="plasmid" evidence="6 7">
    <name>p_unnamed1</name>
</geneLocation>
<evidence type="ECO:0000256" key="2">
    <source>
        <dbReference type="ARBA" id="ARBA00023125"/>
    </source>
</evidence>
<feature type="DNA-binding region" description="H-T-H motif" evidence="4">
    <location>
        <begin position="20"/>
        <end position="39"/>
    </location>
</feature>
<keyword evidence="3" id="KW-0804">Transcription</keyword>
<evidence type="ECO:0000313" key="7">
    <source>
        <dbReference type="Proteomes" id="UP001061862"/>
    </source>
</evidence>